<comment type="similarity">
    <text evidence="7">Belongs to the binding-protein-dependent transport system permease family.</text>
</comment>
<dbReference type="AlphaFoldDB" id="A0A2Y9BU51"/>
<gene>
    <name evidence="9" type="ORF">SAMN04489750_2487</name>
</gene>
<keyword evidence="10" id="KW-1185">Reference proteome</keyword>
<dbReference type="Proteomes" id="UP000250028">
    <property type="component" value="Unassembled WGS sequence"/>
</dbReference>
<feature type="domain" description="ABC transmembrane type-1" evidence="8">
    <location>
        <begin position="86"/>
        <end position="270"/>
    </location>
</feature>
<evidence type="ECO:0000256" key="7">
    <source>
        <dbReference type="RuleBase" id="RU363032"/>
    </source>
</evidence>
<evidence type="ECO:0000256" key="5">
    <source>
        <dbReference type="ARBA" id="ARBA00022989"/>
    </source>
</evidence>
<evidence type="ECO:0000313" key="9">
    <source>
        <dbReference type="EMBL" id="SSA35142.1"/>
    </source>
</evidence>
<evidence type="ECO:0000256" key="1">
    <source>
        <dbReference type="ARBA" id="ARBA00004651"/>
    </source>
</evidence>
<proteinExistence type="inferred from homology"/>
<evidence type="ECO:0000256" key="3">
    <source>
        <dbReference type="ARBA" id="ARBA00022475"/>
    </source>
</evidence>
<organism evidence="9 10">
    <name type="scientific">Branchiibius hedensis</name>
    <dbReference type="NCBI Taxonomy" id="672460"/>
    <lineage>
        <taxon>Bacteria</taxon>
        <taxon>Bacillati</taxon>
        <taxon>Actinomycetota</taxon>
        <taxon>Actinomycetes</taxon>
        <taxon>Micrococcales</taxon>
        <taxon>Dermacoccaceae</taxon>
        <taxon>Branchiibius</taxon>
    </lineage>
</organism>
<keyword evidence="5 7" id="KW-1133">Transmembrane helix</keyword>
<feature type="transmembrane region" description="Helical" evidence="7">
    <location>
        <begin position="31"/>
        <end position="49"/>
    </location>
</feature>
<accession>A0A2Y9BU51</accession>
<feature type="transmembrane region" description="Helical" evidence="7">
    <location>
        <begin position="94"/>
        <end position="118"/>
    </location>
</feature>
<evidence type="ECO:0000256" key="6">
    <source>
        <dbReference type="ARBA" id="ARBA00023136"/>
    </source>
</evidence>
<keyword evidence="4 7" id="KW-0812">Transmembrane</keyword>
<keyword evidence="3" id="KW-1003">Cell membrane</keyword>
<dbReference type="Gene3D" id="1.10.3720.10">
    <property type="entry name" value="MetI-like"/>
    <property type="match status" value="1"/>
</dbReference>
<keyword evidence="6 7" id="KW-0472">Membrane</keyword>
<dbReference type="OrthoDB" id="7274389at2"/>
<dbReference type="EMBL" id="UESZ01000001">
    <property type="protein sequence ID" value="SSA35142.1"/>
    <property type="molecule type" value="Genomic_DNA"/>
</dbReference>
<dbReference type="GO" id="GO:0005886">
    <property type="term" value="C:plasma membrane"/>
    <property type="evidence" value="ECO:0007669"/>
    <property type="project" value="UniProtKB-SubCell"/>
</dbReference>
<dbReference type="GO" id="GO:0055085">
    <property type="term" value="P:transmembrane transport"/>
    <property type="evidence" value="ECO:0007669"/>
    <property type="project" value="InterPro"/>
</dbReference>
<evidence type="ECO:0000256" key="2">
    <source>
        <dbReference type="ARBA" id="ARBA00022448"/>
    </source>
</evidence>
<feature type="transmembrane region" description="Helical" evidence="7">
    <location>
        <begin position="125"/>
        <end position="145"/>
    </location>
</feature>
<dbReference type="PANTHER" id="PTHR30151:SF0">
    <property type="entry name" value="ABC TRANSPORTER PERMEASE PROTEIN MJ0413-RELATED"/>
    <property type="match status" value="1"/>
</dbReference>
<dbReference type="InterPro" id="IPR000515">
    <property type="entry name" value="MetI-like"/>
</dbReference>
<protein>
    <submittedName>
        <fullName evidence="9">ABC-type nitrate/sulfonate/bicarbonate transport system, permease component</fullName>
    </submittedName>
</protein>
<evidence type="ECO:0000256" key="4">
    <source>
        <dbReference type="ARBA" id="ARBA00022692"/>
    </source>
</evidence>
<feature type="transmembrane region" description="Helical" evidence="7">
    <location>
        <begin position="250"/>
        <end position="270"/>
    </location>
</feature>
<feature type="transmembrane region" description="Helical" evidence="7">
    <location>
        <begin position="151"/>
        <end position="173"/>
    </location>
</feature>
<comment type="subcellular location">
    <subcellularLocation>
        <location evidence="1 7">Cell membrane</location>
        <topology evidence="1 7">Multi-pass membrane protein</topology>
    </subcellularLocation>
</comment>
<dbReference type="Pfam" id="PF00528">
    <property type="entry name" value="BPD_transp_1"/>
    <property type="match status" value="1"/>
</dbReference>
<evidence type="ECO:0000259" key="8">
    <source>
        <dbReference type="PROSITE" id="PS50928"/>
    </source>
</evidence>
<name>A0A2Y9BU51_9MICO</name>
<keyword evidence="2 7" id="KW-0813">Transport</keyword>
<dbReference type="SUPFAM" id="SSF161098">
    <property type="entry name" value="MetI-like"/>
    <property type="match status" value="1"/>
</dbReference>
<dbReference type="PROSITE" id="PS50928">
    <property type="entry name" value="ABC_TM1"/>
    <property type="match status" value="1"/>
</dbReference>
<dbReference type="CDD" id="cd06261">
    <property type="entry name" value="TM_PBP2"/>
    <property type="match status" value="1"/>
</dbReference>
<feature type="transmembrane region" description="Helical" evidence="7">
    <location>
        <begin position="208"/>
        <end position="230"/>
    </location>
</feature>
<sequence length="291" mass="30888">MAAVTSTSVPAAAGSTSTNEWRYFITRSLKTLGAVLISGVILLILWHVIVSRSGVSSFIAKKPVDVWNYLTQDGVDGTAAAHRSNLLSLLWVTLGHAAIGFVFGVLASVVVSAIFVLVRPVEFMFMPIAMLLRTVPLLAMAPVIYVIFGNGLVTCALIGTIVVFFPLLVNVTLGLRSVSKQSADLVSVYGGNRFTVLRKVAVPTALPYFFAAMRIAVPGAITGAMLYEWLFTFEGMGAAVQSAKAQGDYAQIWAVTFTVTVVAIALYMVATFIESAVLAKWGPDAGKATGS</sequence>
<evidence type="ECO:0000313" key="10">
    <source>
        <dbReference type="Proteomes" id="UP000250028"/>
    </source>
</evidence>
<dbReference type="RefSeq" id="WP_109686222.1">
    <property type="nucleotide sequence ID" value="NZ_QGDN01000001.1"/>
</dbReference>
<reference evidence="10" key="1">
    <citation type="submission" date="2016-10" db="EMBL/GenBank/DDBJ databases">
        <authorList>
            <person name="Varghese N."/>
            <person name="Submissions S."/>
        </authorList>
    </citation>
    <scope>NUCLEOTIDE SEQUENCE [LARGE SCALE GENOMIC DNA]</scope>
    <source>
        <strain evidence="10">DSM 22951</strain>
    </source>
</reference>
<dbReference type="InterPro" id="IPR035906">
    <property type="entry name" value="MetI-like_sf"/>
</dbReference>
<dbReference type="PANTHER" id="PTHR30151">
    <property type="entry name" value="ALKANE SULFONATE ABC TRANSPORTER-RELATED, MEMBRANE SUBUNIT"/>
    <property type="match status" value="1"/>
</dbReference>